<dbReference type="AlphaFoldDB" id="A0A9N9NV53"/>
<dbReference type="EMBL" id="CAJVPZ010048853">
    <property type="protein sequence ID" value="CAG8774908.1"/>
    <property type="molecule type" value="Genomic_DNA"/>
</dbReference>
<name>A0A9N9NV53_9GLOM</name>
<gene>
    <name evidence="1" type="ORF">RFULGI_LOCUS15357</name>
</gene>
<keyword evidence="2" id="KW-1185">Reference proteome</keyword>
<feature type="non-terminal residue" evidence="1">
    <location>
        <position position="75"/>
    </location>
</feature>
<dbReference type="Proteomes" id="UP000789396">
    <property type="component" value="Unassembled WGS sequence"/>
</dbReference>
<proteinExistence type="predicted"/>
<protein>
    <submittedName>
        <fullName evidence="1">10963_t:CDS:1</fullName>
    </submittedName>
</protein>
<feature type="non-terminal residue" evidence="1">
    <location>
        <position position="1"/>
    </location>
</feature>
<evidence type="ECO:0000313" key="2">
    <source>
        <dbReference type="Proteomes" id="UP000789396"/>
    </source>
</evidence>
<comment type="caution">
    <text evidence="1">The sequence shown here is derived from an EMBL/GenBank/DDBJ whole genome shotgun (WGS) entry which is preliminary data.</text>
</comment>
<accession>A0A9N9NV53</accession>
<sequence>YKKVIKKGKLIVIEKNLKDFEKYRKELRKNIRYNEEYKRQTAELEKKYIGNLSNRSFITIAKDLKCLKESLIEEL</sequence>
<evidence type="ECO:0000313" key="1">
    <source>
        <dbReference type="EMBL" id="CAG8774908.1"/>
    </source>
</evidence>
<organism evidence="1 2">
    <name type="scientific">Racocetra fulgida</name>
    <dbReference type="NCBI Taxonomy" id="60492"/>
    <lineage>
        <taxon>Eukaryota</taxon>
        <taxon>Fungi</taxon>
        <taxon>Fungi incertae sedis</taxon>
        <taxon>Mucoromycota</taxon>
        <taxon>Glomeromycotina</taxon>
        <taxon>Glomeromycetes</taxon>
        <taxon>Diversisporales</taxon>
        <taxon>Gigasporaceae</taxon>
        <taxon>Racocetra</taxon>
    </lineage>
</organism>
<reference evidence="1" key="1">
    <citation type="submission" date="2021-06" db="EMBL/GenBank/DDBJ databases">
        <authorList>
            <person name="Kallberg Y."/>
            <person name="Tangrot J."/>
            <person name="Rosling A."/>
        </authorList>
    </citation>
    <scope>NUCLEOTIDE SEQUENCE</scope>
    <source>
        <strain evidence="1">IN212</strain>
    </source>
</reference>